<dbReference type="AlphaFoldDB" id="A0A3N2Q7X4"/>
<gene>
    <name evidence="1" type="ORF">SODALDRAFT_355072</name>
</gene>
<protein>
    <submittedName>
        <fullName evidence="1">Uncharacterized protein</fullName>
    </submittedName>
</protein>
<reference evidence="1 2" key="1">
    <citation type="journal article" date="2018" name="Mol. Ecol.">
        <title>The obligate alkalophilic soda-lake fungus Sodiomyces alkalinus has shifted to a protein diet.</title>
        <authorList>
            <person name="Grum-Grzhimaylo A.A."/>
            <person name="Falkoski D.L."/>
            <person name="van den Heuvel J."/>
            <person name="Valero-Jimenez C.A."/>
            <person name="Min B."/>
            <person name="Choi I.G."/>
            <person name="Lipzen A."/>
            <person name="Daum C.G."/>
            <person name="Aanen D.K."/>
            <person name="Tsang A."/>
            <person name="Henrissat B."/>
            <person name="Bilanenko E.N."/>
            <person name="de Vries R.P."/>
            <person name="van Kan J.A.L."/>
            <person name="Grigoriev I.V."/>
            <person name="Debets A.J.M."/>
        </authorList>
    </citation>
    <scope>NUCLEOTIDE SEQUENCE [LARGE SCALE GENOMIC DNA]</scope>
    <source>
        <strain evidence="1 2">F11</strain>
    </source>
</reference>
<dbReference type="Proteomes" id="UP000272025">
    <property type="component" value="Unassembled WGS sequence"/>
</dbReference>
<keyword evidence="2" id="KW-1185">Reference proteome</keyword>
<organism evidence="1 2">
    <name type="scientific">Sodiomyces alkalinus (strain CBS 110278 / VKM F-3762 / F11)</name>
    <name type="common">Alkaliphilic filamentous fungus</name>
    <dbReference type="NCBI Taxonomy" id="1314773"/>
    <lineage>
        <taxon>Eukaryota</taxon>
        <taxon>Fungi</taxon>
        <taxon>Dikarya</taxon>
        <taxon>Ascomycota</taxon>
        <taxon>Pezizomycotina</taxon>
        <taxon>Sordariomycetes</taxon>
        <taxon>Hypocreomycetidae</taxon>
        <taxon>Glomerellales</taxon>
        <taxon>Plectosphaerellaceae</taxon>
        <taxon>Sodiomyces</taxon>
    </lineage>
</organism>
<name>A0A3N2Q7X4_SODAK</name>
<dbReference type="GeneID" id="39582258"/>
<evidence type="ECO:0000313" key="2">
    <source>
        <dbReference type="Proteomes" id="UP000272025"/>
    </source>
</evidence>
<dbReference type="RefSeq" id="XP_028470687.1">
    <property type="nucleotide sequence ID" value="XM_028613780.1"/>
</dbReference>
<sequence length="218" mass="23856">MGLTSSPPSRLYQSPRGLGRMGLMGAIIAYCRLQYHMQLPPCQARGAFTLQTRNVLLRIDSAVLSAHKQASFLAVGQVSQHSTVTAPSLEPQPTDRTCIVIVGKWNANKGIDHLWFQPTLHTPPFRTCFVRSAPYMYSQTHVKNAGLLVFLGTRQAVASGAAPICMAHPLGASPVFIDLRSFADLWSVRVSHALKDGTVCGWGHRVTIQAQLRSLEHS</sequence>
<dbReference type="EMBL" id="ML119051">
    <property type="protein sequence ID" value="ROT42881.1"/>
    <property type="molecule type" value="Genomic_DNA"/>
</dbReference>
<proteinExistence type="predicted"/>
<accession>A0A3N2Q7X4</accession>
<evidence type="ECO:0000313" key="1">
    <source>
        <dbReference type="EMBL" id="ROT42881.1"/>
    </source>
</evidence>